<dbReference type="PANTHER" id="PTHR31746:SF3">
    <property type="entry name" value="TRANSMEMBRANE PROTEIN 229B"/>
    <property type="match status" value="1"/>
</dbReference>
<dbReference type="EMBL" id="PZQS01000008">
    <property type="protein sequence ID" value="PVD25826.1"/>
    <property type="molecule type" value="Genomic_DNA"/>
</dbReference>
<comment type="caution">
    <text evidence="7">The sequence shown here is derived from an EMBL/GenBank/DDBJ whole genome shotgun (WGS) entry which is preliminary data.</text>
</comment>
<name>A0A2T7NXD1_POMCA</name>
<feature type="transmembrane region" description="Helical" evidence="6">
    <location>
        <begin position="12"/>
        <end position="34"/>
    </location>
</feature>
<dbReference type="Pfam" id="PF06541">
    <property type="entry name" value="ABC_trans_CmpB"/>
    <property type="match status" value="1"/>
</dbReference>
<evidence type="ECO:0000256" key="5">
    <source>
        <dbReference type="ARBA" id="ARBA00023136"/>
    </source>
</evidence>
<evidence type="ECO:0000256" key="2">
    <source>
        <dbReference type="ARBA" id="ARBA00006371"/>
    </source>
</evidence>
<evidence type="ECO:0000313" key="8">
    <source>
        <dbReference type="Proteomes" id="UP000245119"/>
    </source>
</evidence>
<dbReference type="PANTHER" id="PTHR31746">
    <property type="entry name" value="TRANSMEMBRANE PROTEIN 229 FAMILY MEMBER"/>
    <property type="match status" value="1"/>
</dbReference>
<dbReference type="Proteomes" id="UP000245119">
    <property type="component" value="Linkage Group LG8"/>
</dbReference>
<dbReference type="OrthoDB" id="5946847at2759"/>
<evidence type="ECO:0000256" key="6">
    <source>
        <dbReference type="SAM" id="Phobius"/>
    </source>
</evidence>
<proteinExistence type="inferred from homology"/>
<evidence type="ECO:0000313" key="7">
    <source>
        <dbReference type="EMBL" id="PVD25826.1"/>
    </source>
</evidence>
<evidence type="ECO:0000256" key="1">
    <source>
        <dbReference type="ARBA" id="ARBA00004141"/>
    </source>
</evidence>
<feature type="transmembrane region" description="Helical" evidence="6">
    <location>
        <begin position="46"/>
        <end position="67"/>
    </location>
</feature>
<keyword evidence="8" id="KW-1185">Reference proteome</keyword>
<dbReference type="STRING" id="400727.A0A2T7NXD1"/>
<evidence type="ECO:0008006" key="9">
    <source>
        <dbReference type="Google" id="ProtNLM"/>
    </source>
</evidence>
<dbReference type="OMA" id="SVAWRLY"/>
<evidence type="ECO:0000256" key="3">
    <source>
        <dbReference type="ARBA" id="ARBA00022692"/>
    </source>
</evidence>
<keyword evidence="4 6" id="KW-1133">Transmembrane helix</keyword>
<keyword evidence="3 6" id="KW-0812">Transmembrane</keyword>
<dbReference type="InterPro" id="IPR010540">
    <property type="entry name" value="CmpB_TMEM229"/>
</dbReference>
<accession>A0A2T7NXD1</accession>
<comment type="subcellular location">
    <subcellularLocation>
        <location evidence="1">Membrane</location>
        <topology evidence="1">Multi-pass membrane protein</topology>
    </subcellularLocation>
</comment>
<dbReference type="AlphaFoldDB" id="A0A2T7NXD1"/>
<organism evidence="7 8">
    <name type="scientific">Pomacea canaliculata</name>
    <name type="common">Golden apple snail</name>
    <dbReference type="NCBI Taxonomy" id="400727"/>
    <lineage>
        <taxon>Eukaryota</taxon>
        <taxon>Metazoa</taxon>
        <taxon>Spiralia</taxon>
        <taxon>Lophotrochozoa</taxon>
        <taxon>Mollusca</taxon>
        <taxon>Gastropoda</taxon>
        <taxon>Caenogastropoda</taxon>
        <taxon>Architaenioglossa</taxon>
        <taxon>Ampullarioidea</taxon>
        <taxon>Ampullariidae</taxon>
        <taxon>Pomacea</taxon>
    </lineage>
</organism>
<protein>
    <recommendedName>
        <fullName evidence="9">Transmembrane protein 229B</fullName>
    </recommendedName>
</protein>
<evidence type="ECO:0000256" key="4">
    <source>
        <dbReference type="ARBA" id="ARBA00022989"/>
    </source>
</evidence>
<reference evidence="7 8" key="1">
    <citation type="submission" date="2018-04" db="EMBL/GenBank/DDBJ databases">
        <title>The genome of golden apple snail Pomacea canaliculata provides insight into stress tolerance and invasive adaptation.</title>
        <authorList>
            <person name="Liu C."/>
            <person name="Liu B."/>
            <person name="Ren Y."/>
            <person name="Zhang Y."/>
            <person name="Wang H."/>
            <person name="Li S."/>
            <person name="Jiang F."/>
            <person name="Yin L."/>
            <person name="Zhang G."/>
            <person name="Qian W."/>
            <person name="Fan W."/>
        </authorList>
    </citation>
    <scope>NUCLEOTIDE SEQUENCE [LARGE SCALE GENOMIC DNA]</scope>
    <source>
        <strain evidence="7">SZHN2017</strain>
        <tissue evidence="7">Muscle</tissue>
    </source>
</reference>
<dbReference type="GO" id="GO:0016020">
    <property type="term" value="C:membrane"/>
    <property type="evidence" value="ECO:0007669"/>
    <property type="project" value="UniProtKB-SubCell"/>
</dbReference>
<keyword evidence="5 6" id="KW-0472">Membrane</keyword>
<gene>
    <name evidence="7" type="ORF">C0Q70_13489</name>
</gene>
<sequence length="171" mass="19895">MTKLVALTILGRFYIYAIHGYATEVMFTAVWEFVVNFNMKLPGVTSIWSFPIYGISVLVVEQLYLILDAHKIPLIVRALVYTIWTYCWEFSTGFVLRQFDACPWDYTPFEGDFMGLVTLEYLPLWYFGAIFVERVIIFYTRRIYLGPPIEKMPDVQLVISSGTLEASRKNI</sequence>
<comment type="similarity">
    <text evidence="2">Belongs to the TMEM229 family.</text>
</comment>
<feature type="transmembrane region" description="Helical" evidence="6">
    <location>
        <begin position="124"/>
        <end position="144"/>
    </location>
</feature>
<feature type="transmembrane region" description="Helical" evidence="6">
    <location>
        <begin position="74"/>
        <end position="96"/>
    </location>
</feature>